<reference evidence="10 11" key="1">
    <citation type="submission" date="2020-05" db="EMBL/GenBank/DDBJ databases">
        <title>Tigecycline resistant gene in Empedobacter stercoris.</title>
        <authorList>
            <person name="Chen Y."/>
            <person name="Cheng Y."/>
            <person name="Zhou K."/>
        </authorList>
    </citation>
    <scope>NUCLEOTIDE SEQUENCE [LARGE SCALE GENOMIC DNA]</scope>
    <source>
        <strain evidence="10 11">ES202</strain>
    </source>
</reference>
<dbReference type="CDD" id="cd00332">
    <property type="entry name" value="PAL-HAL"/>
    <property type="match status" value="1"/>
</dbReference>
<dbReference type="SUPFAM" id="SSF48557">
    <property type="entry name" value="L-aspartase-like"/>
    <property type="match status" value="1"/>
</dbReference>
<keyword evidence="11" id="KW-1185">Reference proteome</keyword>
<dbReference type="InterPro" id="IPR024083">
    <property type="entry name" value="Fumarase/histidase_N"/>
</dbReference>
<evidence type="ECO:0000256" key="2">
    <source>
        <dbReference type="ARBA" id="ARBA00012994"/>
    </source>
</evidence>
<keyword evidence="3 8" id="KW-0369">Histidine metabolism</keyword>
<dbReference type="Pfam" id="PF00221">
    <property type="entry name" value="Lyase_aromatic"/>
    <property type="match status" value="1"/>
</dbReference>
<evidence type="ECO:0000256" key="8">
    <source>
        <dbReference type="RuleBase" id="RU004479"/>
    </source>
</evidence>
<comment type="subcellular location">
    <subcellularLocation>
        <location evidence="9">Cytoplasm</location>
    </subcellularLocation>
</comment>
<evidence type="ECO:0000256" key="6">
    <source>
        <dbReference type="NCBIfam" id="TIGR01225"/>
    </source>
</evidence>
<evidence type="ECO:0000256" key="9">
    <source>
        <dbReference type="RuleBase" id="RU004480"/>
    </source>
</evidence>
<dbReference type="NCBIfam" id="NF006871">
    <property type="entry name" value="PRK09367.1"/>
    <property type="match status" value="1"/>
</dbReference>
<dbReference type="GO" id="GO:0004397">
    <property type="term" value="F:histidine ammonia-lyase activity"/>
    <property type="evidence" value="ECO:0007669"/>
    <property type="project" value="UniProtKB-EC"/>
</dbReference>
<dbReference type="InterPro" id="IPR001106">
    <property type="entry name" value="Aromatic_Lyase"/>
</dbReference>
<dbReference type="InterPro" id="IPR022313">
    <property type="entry name" value="Phe/His_NH3-lyase_AS"/>
</dbReference>
<dbReference type="EC" id="4.3.1.3" evidence="2 6"/>
<comment type="pathway">
    <text evidence="1 8">Amino-acid degradation; L-histidine degradation into L-glutamate; N-formimidoyl-L-glutamate from L-histidine: step 1/3.</text>
</comment>
<dbReference type="Proteomes" id="UP000580344">
    <property type="component" value="Unassembled WGS sequence"/>
</dbReference>
<comment type="similarity">
    <text evidence="7">Belongs to the PAL/histidase family.</text>
</comment>
<comment type="caution">
    <text evidence="10">The sequence shown here is derived from an EMBL/GenBank/DDBJ whole genome shotgun (WGS) entry which is preliminary data.</text>
</comment>
<evidence type="ECO:0000256" key="1">
    <source>
        <dbReference type="ARBA" id="ARBA00005113"/>
    </source>
</evidence>
<evidence type="ECO:0000256" key="3">
    <source>
        <dbReference type="ARBA" id="ARBA00022808"/>
    </source>
</evidence>
<dbReference type="NCBIfam" id="TIGR01225">
    <property type="entry name" value="hutH"/>
    <property type="match status" value="1"/>
</dbReference>
<accession>A0ABX1WMY9</accession>
<name>A0ABX1WMY9_9FLAO</name>
<sequence>MIKKTYGIDFLSFEDYKGIKEGNIEIELNEASKEQILKSQQNVAKIVASGQTVYGINTGFGPLCDTKISEAETRQLQHNLLISHAVGVGNPIKKEISKTMLIAKAHALSKGYSGVTLDVVERILVMVEKDIIPVVPEKGSVGASGDLAPLSHLFLPLIGEGKVWDGDTIVSTKEALAKHHLQPLNLSAKEGLGLINGTQFILSHALHGLEKFEYLLNLADVAGALSLEAYEGSPRPFEEGLHQVRPFKGTLLVAERMRNLLKGSEIAFSHAECGRVQDPYSLRCMPQVHGASRNAFFHLQELAEIELNSVTDNPIVVSDEDAISGGNFHGQPLAMVLDYATIAASELGNISDRRQYLLIEGKYGLPKLLTESSGLNSGFMIPQYTSAALCTENKTLCFPASADSIPTSLGQEDHVSMGSISGRKFNQVLDNVERILAIELMYACQGLEFRRPRKTSKFLEEVFAKVRSVCPKLEDDRLIGDDINNIIDLLQTEDFKKLILSF</sequence>
<dbReference type="Gene3D" id="1.10.275.10">
    <property type="entry name" value="Fumarase/aspartase (N-terminal domain)"/>
    <property type="match status" value="1"/>
</dbReference>
<dbReference type="InterPro" id="IPR005921">
    <property type="entry name" value="HutH"/>
</dbReference>
<evidence type="ECO:0000313" key="10">
    <source>
        <dbReference type="EMBL" id="NOJ76072.1"/>
    </source>
</evidence>
<evidence type="ECO:0000256" key="7">
    <source>
        <dbReference type="RuleBase" id="RU003954"/>
    </source>
</evidence>
<dbReference type="EMBL" id="JABFOQ010000022">
    <property type="protein sequence ID" value="NOJ76072.1"/>
    <property type="molecule type" value="Genomic_DNA"/>
</dbReference>
<dbReference type="PROSITE" id="PS00488">
    <property type="entry name" value="PAL_HISTIDASE"/>
    <property type="match status" value="1"/>
</dbReference>
<dbReference type="PANTHER" id="PTHR10362">
    <property type="entry name" value="HISTIDINE AMMONIA-LYASE"/>
    <property type="match status" value="1"/>
</dbReference>
<dbReference type="Gene3D" id="1.20.200.10">
    <property type="entry name" value="Fumarase/aspartase (Central domain)"/>
    <property type="match status" value="1"/>
</dbReference>
<keyword evidence="4 7" id="KW-0456">Lyase</keyword>
<evidence type="ECO:0000256" key="4">
    <source>
        <dbReference type="ARBA" id="ARBA00023239"/>
    </source>
</evidence>
<proteinExistence type="inferred from homology"/>
<dbReference type="InterPro" id="IPR008948">
    <property type="entry name" value="L-Aspartase-like"/>
</dbReference>
<organism evidence="10 11">
    <name type="scientific">Empedobacter stercoris</name>
    <dbReference type="NCBI Taxonomy" id="1628248"/>
    <lineage>
        <taxon>Bacteria</taxon>
        <taxon>Pseudomonadati</taxon>
        <taxon>Bacteroidota</taxon>
        <taxon>Flavobacteriia</taxon>
        <taxon>Flavobacteriales</taxon>
        <taxon>Weeksellaceae</taxon>
        <taxon>Empedobacter</taxon>
    </lineage>
</organism>
<comment type="catalytic activity">
    <reaction evidence="5 8">
        <text>L-histidine = trans-urocanate + NH4(+)</text>
        <dbReference type="Rhea" id="RHEA:21232"/>
        <dbReference type="ChEBI" id="CHEBI:17771"/>
        <dbReference type="ChEBI" id="CHEBI:28938"/>
        <dbReference type="ChEBI" id="CHEBI:57595"/>
        <dbReference type="EC" id="4.3.1.3"/>
    </reaction>
</comment>
<evidence type="ECO:0000313" key="11">
    <source>
        <dbReference type="Proteomes" id="UP000580344"/>
    </source>
</evidence>
<evidence type="ECO:0000256" key="5">
    <source>
        <dbReference type="ARBA" id="ARBA00049269"/>
    </source>
</evidence>
<gene>
    <name evidence="10" type="primary">hutH</name>
    <name evidence="10" type="ORF">HMH06_09560</name>
</gene>
<protein>
    <recommendedName>
        <fullName evidence="2 6">Histidine ammonia-lyase</fullName>
        <ecNumber evidence="2 6">4.3.1.3</ecNumber>
    </recommendedName>
</protein>